<dbReference type="InterPro" id="IPR004435">
    <property type="entry name" value="MobB_dom"/>
</dbReference>
<comment type="caution">
    <text evidence="2">The sequence shown here is derived from an EMBL/GenBank/DDBJ whole genome shotgun (WGS) entry which is preliminary data.</text>
</comment>
<gene>
    <name evidence="2" type="primary">mobB</name>
    <name evidence="2" type="ORF">F9802_03525</name>
</gene>
<dbReference type="AlphaFoldDB" id="A0A6I1FKE4"/>
<dbReference type="NCBIfam" id="TIGR00176">
    <property type="entry name" value="mobB"/>
    <property type="match status" value="1"/>
</dbReference>
<dbReference type="GO" id="GO:0006777">
    <property type="term" value="P:Mo-molybdopterin cofactor biosynthetic process"/>
    <property type="evidence" value="ECO:0007669"/>
    <property type="project" value="InterPro"/>
</dbReference>
<dbReference type="InterPro" id="IPR052539">
    <property type="entry name" value="MGD_biosynthesis_adapter"/>
</dbReference>
<dbReference type="EMBL" id="WEIO01000001">
    <property type="protein sequence ID" value="KAB7709189.1"/>
    <property type="molecule type" value="Genomic_DNA"/>
</dbReference>
<dbReference type="CDD" id="cd03116">
    <property type="entry name" value="MobB"/>
    <property type="match status" value="1"/>
</dbReference>
<organism evidence="2 3">
    <name type="scientific">Bacillus aerolatus</name>
    <dbReference type="NCBI Taxonomy" id="2653354"/>
    <lineage>
        <taxon>Bacteria</taxon>
        <taxon>Bacillati</taxon>
        <taxon>Bacillota</taxon>
        <taxon>Bacilli</taxon>
        <taxon>Bacillales</taxon>
        <taxon>Bacillaceae</taxon>
        <taxon>Bacillus</taxon>
    </lineage>
</organism>
<name>A0A6I1FKE4_9BACI</name>
<dbReference type="GO" id="GO:0005525">
    <property type="term" value="F:GTP binding"/>
    <property type="evidence" value="ECO:0007669"/>
    <property type="project" value="InterPro"/>
</dbReference>
<dbReference type="InterPro" id="IPR027417">
    <property type="entry name" value="P-loop_NTPase"/>
</dbReference>
<dbReference type="Pfam" id="PF03205">
    <property type="entry name" value="MobB"/>
    <property type="match status" value="1"/>
</dbReference>
<dbReference type="Proteomes" id="UP000429595">
    <property type="component" value="Unassembled WGS sequence"/>
</dbReference>
<accession>A0A6I1FKE4</accession>
<dbReference type="SUPFAM" id="SSF52540">
    <property type="entry name" value="P-loop containing nucleoside triphosphate hydrolases"/>
    <property type="match status" value="1"/>
</dbReference>
<sequence length="178" mass="20089">MAVGLNKPVLQVAGYQNSGKTTLMTKFIQEAKRQDWTVASFKHHGHGGAPLIAEDKKDSGRHFQAGALVAGVEGGGVLQITAEKAEWQLEEILCLYDNFPVDLLLIEGYKQADYPKVVLVKDDKELELLDRLKNIQAVISWQPLIMKKKSYPVFLLEEEEKYLDWFVQYIGKKLGSLK</sequence>
<feature type="domain" description="Molybdopterin-guanine dinucleotide biosynthesis protein B (MobB)" evidence="1">
    <location>
        <begin position="9"/>
        <end position="141"/>
    </location>
</feature>
<dbReference type="RefSeq" id="WP_152149715.1">
    <property type="nucleotide sequence ID" value="NZ_WEIO01000001.1"/>
</dbReference>
<dbReference type="Gene3D" id="3.40.50.300">
    <property type="entry name" value="P-loop containing nucleotide triphosphate hydrolases"/>
    <property type="match status" value="1"/>
</dbReference>
<evidence type="ECO:0000313" key="3">
    <source>
        <dbReference type="Proteomes" id="UP000429595"/>
    </source>
</evidence>
<evidence type="ECO:0000313" key="2">
    <source>
        <dbReference type="EMBL" id="KAB7709189.1"/>
    </source>
</evidence>
<evidence type="ECO:0000259" key="1">
    <source>
        <dbReference type="Pfam" id="PF03205"/>
    </source>
</evidence>
<reference evidence="2 3" key="1">
    <citation type="submission" date="2019-10" db="EMBL/GenBank/DDBJ databases">
        <title>Bacillus aerolatum sp. nov., isolated from bioaerosol of sport playgrounds.</title>
        <authorList>
            <person name="Chen P."/>
            <person name="Zhang G."/>
        </authorList>
    </citation>
    <scope>NUCLEOTIDE SEQUENCE [LARGE SCALE GENOMIC DNA]</scope>
    <source>
        <strain evidence="2 3">CX253</strain>
    </source>
</reference>
<keyword evidence="3" id="KW-1185">Reference proteome</keyword>
<dbReference type="PANTHER" id="PTHR40072:SF1">
    <property type="entry name" value="MOLYBDOPTERIN-GUANINE DINUCLEOTIDE BIOSYNTHESIS ADAPTER PROTEIN"/>
    <property type="match status" value="1"/>
</dbReference>
<protein>
    <submittedName>
        <fullName evidence="2">Molybdopterin-guanine dinucleotide biosynthesis protein B</fullName>
    </submittedName>
</protein>
<proteinExistence type="predicted"/>
<dbReference type="PANTHER" id="PTHR40072">
    <property type="entry name" value="MOLYBDOPTERIN-GUANINE DINUCLEOTIDE BIOSYNTHESIS ADAPTER PROTEIN-RELATED"/>
    <property type="match status" value="1"/>
</dbReference>